<dbReference type="Pfam" id="PF13532">
    <property type="entry name" value="2OG-FeII_Oxy_2"/>
    <property type="match status" value="1"/>
</dbReference>
<feature type="compositionally biased region" description="Acidic residues" evidence="2">
    <location>
        <begin position="17"/>
        <end position="27"/>
    </location>
</feature>
<dbReference type="InterPro" id="IPR005123">
    <property type="entry name" value="Oxoglu/Fe-dep_dioxygenase_dom"/>
</dbReference>
<evidence type="ECO:0000313" key="4">
    <source>
        <dbReference type="EMBL" id="KAG0554722.1"/>
    </source>
</evidence>
<feature type="region of interest" description="Disordered" evidence="2">
    <location>
        <begin position="1"/>
        <end position="35"/>
    </location>
</feature>
<reference evidence="4" key="1">
    <citation type="submission" date="2020-06" db="EMBL/GenBank/DDBJ databases">
        <title>WGS assembly of Ceratodon purpureus strain R40.</title>
        <authorList>
            <person name="Carey S.B."/>
            <person name="Jenkins J."/>
            <person name="Shu S."/>
            <person name="Lovell J.T."/>
            <person name="Sreedasyam A."/>
            <person name="Maumus F."/>
            <person name="Tiley G.P."/>
            <person name="Fernandez-Pozo N."/>
            <person name="Barry K."/>
            <person name="Chen C."/>
            <person name="Wang M."/>
            <person name="Lipzen A."/>
            <person name="Daum C."/>
            <person name="Saski C.A."/>
            <person name="Payton A.C."/>
            <person name="Mcbreen J.C."/>
            <person name="Conrad R.E."/>
            <person name="Kollar L.M."/>
            <person name="Olsson S."/>
            <person name="Huttunen S."/>
            <person name="Landis J.B."/>
            <person name="Wickett N.J."/>
            <person name="Johnson M.G."/>
            <person name="Rensing S.A."/>
            <person name="Grimwood J."/>
            <person name="Schmutz J."/>
            <person name="Mcdaniel S.F."/>
        </authorList>
    </citation>
    <scope>NUCLEOTIDE SEQUENCE</scope>
    <source>
        <strain evidence="4">R40</strain>
    </source>
</reference>
<protein>
    <recommendedName>
        <fullName evidence="3">Fe2OG dioxygenase domain-containing protein</fullName>
    </recommendedName>
</protein>
<dbReference type="Proteomes" id="UP000822688">
    <property type="component" value="Chromosome 12"/>
</dbReference>
<evidence type="ECO:0000256" key="1">
    <source>
        <dbReference type="ARBA" id="ARBA00007879"/>
    </source>
</evidence>
<dbReference type="PANTHER" id="PTHR21052:SF0">
    <property type="entry name" value="ALPHA-KETOGLUTARATE-DEPENDENT DIOXYGENASE ALKB HOMOLOG 7, MITOCHONDRIAL"/>
    <property type="match status" value="1"/>
</dbReference>
<dbReference type="Gene3D" id="2.60.120.590">
    <property type="entry name" value="Alpha-ketoglutarate-dependent dioxygenase AlkB-like"/>
    <property type="match status" value="1"/>
</dbReference>
<dbReference type="EMBL" id="CM026433">
    <property type="protein sequence ID" value="KAG0554722.1"/>
    <property type="molecule type" value="Genomic_DNA"/>
</dbReference>
<dbReference type="GO" id="GO:0005759">
    <property type="term" value="C:mitochondrial matrix"/>
    <property type="evidence" value="ECO:0007669"/>
    <property type="project" value="TreeGrafter"/>
</dbReference>
<dbReference type="AlphaFoldDB" id="A0A8T0GBU4"/>
<comment type="caution">
    <text evidence="4">The sequence shown here is derived from an EMBL/GenBank/DDBJ whole genome shotgun (WGS) entry which is preliminary data.</text>
</comment>
<gene>
    <name evidence="4" type="ORF">KC19_12G113800</name>
</gene>
<dbReference type="InterPro" id="IPR037151">
    <property type="entry name" value="AlkB-like_sf"/>
</dbReference>
<evidence type="ECO:0000313" key="5">
    <source>
        <dbReference type="Proteomes" id="UP000822688"/>
    </source>
</evidence>
<keyword evidence="5" id="KW-1185">Reference proteome</keyword>
<organism evidence="4 5">
    <name type="scientific">Ceratodon purpureus</name>
    <name type="common">Fire moss</name>
    <name type="synonym">Dicranum purpureum</name>
    <dbReference type="NCBI Taxonomy" id="3225"/>
    <lineage>
        <taxon>Eukaryota</taxon>
        <taxon>Viridiplantae</taxon>
        <taxon>Streptophyta</taxon>
        <taxon>Embryophyta</taxon>
        <taxon>Bryophyta</taxon>
        <taxon>Bryophytina</taxon>
        <taxon>Bryopsida</taxon>
        <taxon>Dicranidae</taxon>
        <taxon>Pseudoditrichales</taxon>
        <taxon>Ditrichaceae</taxon>
        <taxon>Ceratodon</taxon>
    </lineage>
</organism>
<proteinExistence type="inferred from homology"/>
<dbReference type="PROSITE" id="PS51471">
    <property type="entry name" value="FE2OG_OXY"/>
    <property type="match status" value="1"/>
</dbReference>
<sequence length="261" mass="29084">MAEETRELYAAVFGTDSDSDSGSEEEAQGGLIVDSDVEWEQEEDQKRGLVDTKHVGHVWEPVEGVEGLWRCGEFLDPVEQESLVKAIEGEGWFEEPAHNQAMRFGLLPGWAVTLSSMIFASISRFQGLGLGFGDGVLREEILARKPLFDQMIVNSYQPGEGIGAHVDLARFEDGIVVLSLLSSCVMRFGRCGRVDEKVDVLLSPGDLIVLSGDARYGWTHEINRERAEEQMWAGEVLEQARRISVTLRRLCPEENVHSMES</sequence>
<dbReference type="PANTHER" id="PTHR21052">
    <property type="entry name" value="SPERMATOGENESIS ASSOCIATED 11-RELATED"/>
    <property type="match status" value="1"/>
</dbReference>
<dbReference type="GO" id="GO:0006974">
    <property type="term" value="P:DNA damage response"/>
    <property type="evidence" value="ECO:0007669"/>
    <property type="project" value="InterPro"/>
</dbReference>
<dbReference type="SUPFAM" id="SSF51197">
    <property type="entry name" value="Clavaminate synthase-like"/>
    <property type="match status" value="1"/>
</dbReference>
<dbReference type="InterPro" id="IPR032870">
    <property type="entry name" value="ALKBH7-like"/>
</dbReference>
<name>A0A8T0GBU4_CERPU</name>
<dbReference type="InterPro" id="IPR027450">
    <property type="entry name" value="AlkB-like"/>
</dbReference>
<evidence type="ECO:0000256" key="2">
    <source>
        <dbReference type="SAM" id="MobiDB-lite"/>
    </source>
</evidence>
<dbReference type="GO" id="GO:0006631">
    <property type="term" value="P:fatty acid metabolic process"/>
    <property type="evidence" value="ECO:0007669"/>
    <property type="project" value="TreeGrafter"/>
</dbReference>
<evidence type="ECO:0000259" key="3">
    <source>
        <dbReference type="PROSITE" id="PS51471"/>
    </source>
</evidence>
<accession>A0A8T0GBU4</accession>
<feature type="domain" description="Fe2OG dioxygenase" evidence="3">
    <location>
        <begin position="147"/>
        <end position="251"/>
    </location>
</feature>
<comment type="similarity">
    <text evidence="1">Belongs to the alkB family.</text>
</comment>